<organism evidence="1">
    <name type="scientific">uncultured marine virus</name>
    <dbReference type="NCBI Taxonomy" id="186617"/>
    <lineage>
        <taxon>Viruses</taxon>
        <taxon>environmental samples</taxon>
    </lineage>
</organism>
<dbReference type="GO" id="GO:0003972">
    <property type="term" value="F:RNA ligase (ATP) activity"/>
    <property type="evidence" value="ECO:0007669"/>
    <property type="project" value="InterPro"/>
</dbReference>
<dbReference type="Pfam" id="PF17720">
    <property type="entry name" value="RLIG1"/>
    <property type="match status" value="1"/>
</dbReference>
<dbReference type="SUPFAM" id="SSF56091">
    <property type="entry name" value="DNA ligase/mRNA capping enzyme, catalytic domain"/>
    <property type="match status" value="1"/>
</dbReference>
<name>A0A0F7L518_9VIRU</name>
<reference evidence="1" key="2">
    <citation type="submission" date="2015-03" db="EMBL/GenBank/DDBJ databases">
        <authorList>
            <person name="Chow C.-E.T."/>
            <person name="Winget D.M."/>
            <person name="White R.A.III."/>
            <person name="Hallam S.J."/>
            <person name="Suttle C.A."/>
        </authorList>
    </citation>
    <scope>NUCLEOTIDE SEQUENCE</scope>
    <source>
        <strain evidence="1">Anoxic2_4</strain>
    </source>
</reference>
<evidence type="ECO:0000313" key="1">
    <source>
        <dbReference type="EMBL" id="AKH47025.1"/>
    </source>
</evidence>
<dbReference type="EMBL" id="KR029588">
    <property type="protein sequence ID" value="AKH47025.1"/>
    <property type="molecule type" value="Genomic_DNA"/>
</dbReference>
<dbReference type="InterPro" id="IPR041211">
    <property type="entry name" value="RLIG1"/>
</dbReference>
<reference evidence="1" key="1">
    <citation type="journal article" date="2015" name="Front. Microbiol.">
        <title>Combining genomic sequencing methods to explore viral diversity and reveal potential virus-host interactions.</title>
        <authorList>
            <person name="Chow C.E."/>
            <person name="Winget D.M."/>
            <person name="White R.A.III."/>
            <person name="Hallam S.J."/>
            <person name="Suttle C.A."/>
        </authorList>
    </citation>
    <scope>NUCLEOTIDE SEQUENCE</scope>
    <source>
        <strain evidence="1">Anoxic2_4</strain>
    </source>
</reference>
<sequence length="186" mass="21465">MKKIKTIFERDWDGNRGVIDCYVESLQDKLKKATATEKIDGMNVRVTVRNKTFVRIEKRRNPNKTQKQKGITEPWYVDANESDPDDKYIFDGIKSTNLDSIPDGEFNGELVGPKVQGNPLKLKNHRIVFFTLGQCPVFEDAPTDFDGLREWLPKQKSKYGNDCGIEGIVWHCQDGEMFKIKCKDFK</sequence>
<accession>A0A0F7L518</accession>
<protein>
    <submittedName>
        <fullName evidence="1">Uncharacterized protein</fullName>
    </submittedName>
</protein>
<dbReference type="GO" id="GO:0000302">
    <property type="term" value="P:response to reactive oxygen species"/>
    <property type="evidence" value="ECO:0007669"/>
    <property type="project" value="InterPro"/>
</dbReference>
<proteinExistence type="predicted"/>